<comment type="caution">
    <text evidence="2">The sequence shown here is derived from an EMBL/GenBank/DDBJ whole genome shotgun (WGS) entry which is preliminary data.</text>
</comment>
<organism evidence="2 3">
    <name type="scientific">Sphaerosporella brunnea</name>
    <dbReference type="NCBI Taxonomy" id="1250544"/>
    <lineage>
        <taxon>Eukaryota</taxon>
        <taxon>Fungi</taxon>
        <taxon>Dikarya</taxon>
        <taxon>Ascomycota</taxon>
        <taxon>Pezizomycotina</taxon>
        <taxon>Pezizomycetes</taxon>
        <taxon>Pezizales</taxon>
        <taxon>Pyronemataceae</taxon>
        <taxon>Sphaerosporella</taxon>
    </lineage>
</organism>
<evidence type="ECO:0000313" key="2">
    <source>
        <dbReference type="EMBL" id="KAA8898365.1"/>
    </source>
</evidence>
<feature type="region of interest" description="Disordered" evidence="1">
    <location>
        <begin position="58"/>
        <end position="78"/>
    </location>
</feature>
<name>A0A5J5ENT4_9PEZI</name>
<dbReference type="OrthoDB" id="5334357at2759"/>
<accession>A0A5J5ENT4</accession>
<sequence length="797" mass="90286">MNPSHGGEITGGSFISFMPDYPQGTRKPLTKRTTGTSSRIIERTDSLRRRTSITRVTPGKPVSSVFAHPENTRPASPSKIVPKIKTAITASRIPTARIQEKPEPNSSSVAIRSGNSDASEKSFITTSAATGKMIGSQPAESSMATAKSKAVYPVTPCRKKPDESTLVTVKKGKAALAITTNEATKSPKVVKEDLMKFPTLRFSPEKPSRLKKLSSGIAGPSSLRKTAIENRATKTAEQKEPKTSRSDIYAWRTSVPRKKVRVISRSKITSYRSMLPVPNPPPSPTKEDEIEEEAEDEVEEGSPHETEERVGDRIGEEAHMGGFHDAVGMPLPDSPATEPNYEFSPQFSGYEGSIGSVEPPSHHVPQNPVKPERGTEAQQKLQETETVSDLRNQFLDALGIEEINLPTLAACLRSINFNTVIKDKLREIKVKEMYQRISIVKLLVLSSRYHGANENELSCVKGWLEDLKEELWMIEREKMLPSKIWFDQLFRWLWHRNEKDESDPSVNPPDDIYVLYNSGPMRVLAAKKEHELFNLRDTGVELLRNGFRNKEKKMLEYWARLRGLNVIPTSCGEDIIGVYMRRFTRWDKIELPETSIQRRRMWYFCIQHYAHWKEAVSFFALSLKMMNLLIVFHDLWGMHVDGMSNQEKKDFAVLHDNLYRFATVFLKPVEEGRDHIWQENECMYCFSNSAADKISHDERGRNIWMWLTQLASIAGYGKYYSAILKTMTDGKEPDYVNQLFETHFWIPRTCSLMTGLKRIKDAMKKHAGPGERMGLGAKKPNVASNPAMNPGLNGFKY</sequence>
<protein>
    <submittedName>
        <fullName evidence="2">Uncharacterized protein</fullName>
    </submittedName>
</protein>
<proteinExistence type="predicted"/>
<feature type="compositionally biased region" description="Acidic residues" evidence="1">
    <location>
        <begin position="288"/>
        <end position="300"/>
    </location>
</feature>
<dbReference type="AlphaFoldDB" id="A0A5J5ENT4"/>
<gene>
    <name evidence="2" type="ORF">FN846DRAFT_211639</name>
</gene>
<feature type="region of interest" description="Disordered" evidence="1">
    <location>
        <begin position="272"/>
        <end position="309"/>
    </location>
</feature>
<feature type="region of interest" description="Disordered" evidence="1">
    <location>
        <begin position="1"/>
        <end position="45"/>
    </location>
</feature>
<keyword evidence="3" id="KW-1185">Reference proteome</keyword>
<dbReference type="EMBL" id="VXIS01000186">
    <property type="protein sequence ID" value="KAA8898365.1"/>
    <property type="molecule type" value="Genomic_DNA"/>
</dbReference>
<reference evidence="2 3" key="1">
    <citation type="submission" date="2019-09" db="EMBL/GenBank/DDBJ databases">
        <title>Draft genome of the ectomycorrhizal ascomycete Sphaerosporella brunnea.</title>
        <authorList>
            <consortium name="DOE Joint Genome Institute"/>
            <person name="Benucci G.M."/>
            <person name="Marozzi G."/>
            <person name="Antonielli L."/>
            <person name="Sanchez S."/>
            <person name="Marco P."/>
            <person name="Wang X."/>
            <person name="Falini L.B."/>
            <person name="Barry K."/>
            <person name="Haridas S."/>
            <person name="Lipzen A."/>
            <person name="Labutti K."/>
            <person name="Grigoriev I.V."/>
            <person name="Murat C."/>
            <person name="Martin F."/>
            <person name="Albertini E."/>
            <person name="Donnini D."/>
            <person name="Bonito G."/>
        </authorList>
    </citation>
    <scope>NUCLEOTIDE SEQUENCE [LARGE SCALE GENOMIC DNA]</scope>
    <source>
        <strain evidence="2 3">Sb_GMNB300</strain>
    </source>
</reference>
<feature type="region of interest" description="Disordered" evidence="1">
    <location>
        <begin position="96"/>
        <end position="118"/>
    </location>
</feature>
<feature type="compositionally biased region" description="Polar residues" evidence="1">
    <location>
        <begin position="104"/>
        <end position="118"/>
    </location>
</feature>
<dbReference type="InParanoid" id="A0A5J5ENT4"/>
<dbReference type="Proteomes" id="UP000326924">
    <property type="component" value="Unassembled WGS sequence"/>
</dbReference>
<evidence type="ECO:0000313" key="3">
    <source>
        <dbReference type="Proteomes" id="UP000326924"/>
    </source>
</evidence>
<feature type="region of interest" description="Disordered" evidence="1">
    <location>
        <begin position="322"/>
        <end position="373"/>
    </location>
</feature>
<evidence type="ECO:0000256" key="1">
    <source>
        <dbReference type="SAM" id="MobiDB-lite"/>
    </source>
</evidence>